<dbReference type="Proteomes" id="UP000664034">
    <property type="component" value="Unassembled WGS sequence"/>
</dbReference>
<keyword evidence="3" id="KW-1185">Reference proteome</keyword>
<gene>
    <name evidence="2" type="ORF">J2I47_11405</name>
</gene>
<keyword evidence="1" id="KW-0732">Signal</keyword>
<evidence type="ECO:0000256" key="1">
    <source>
        <dbReference type="SAM" id="SignalP"/>
    </source>
</evidence>
<comment type="caution">
    <text evidence="2">The sequence shown here is derived from an EMBL/GenBank/DDBJ whole genome shotgun (WGS) entry which is preliminary data.</text>
</comment>
<dbReference type="EMBL" id="JAFMYV010000005">
    <property type="protein sequence ID" value="MBO0937154.1"/>
    <property type="molecule type" value="Genomic_DNA"/>
</dbReference>
<feature type="signal peptide" evidence="1">
    <location>
        <begin position="1"/>
        <end position="19"/>
    </location>
</feature>
<proteinExistence type="predicted"/>
<evidence type="ECO:0000313" key="3">
    <source>
        <dbReference type="Proteomes" id="UP000664034"/>
    </source>
</evidence>
<dbReference type="AlphaFoldDB" id="A0A939GH83"/>
<dbReference type="RefSeq" id="WP_207364712.1">
    <property type="nucleotide sequence ID" value="NZ_JAFMYV010000005.1"/>
</dbReference>
<organism evidence="2 3">
    <name type="scientific">Fibrella rubiginis</name>
    <dbReference type="NCBI Taxonomy" id="2817060"/>
    <lineage>
        <taxon>Bacteria</taxon>
        <taxon>Pseudomonadati</taxon>
        <taxon>Bacteroidota</taxon>
        <taxon>Cytophagia</taxon>
        <taxon>Cytophagales</taxon>
        <taxon>Spirosomataceae</taxon>
        <taxon>Fibrella</taxon>
    </lineage>
</organism>
<sequence>MKPNLLFLLLLFAVVQASAQTVELQSGTDPRDVKLYRATVKTMSGERISGVFYAMTDSTLVFFANNRAAIRQFRAGQLPELSVLKMNPVADSHAHND</sequence>
<reference evidence="2" key="1">
    <citation type="submission" date="2021-03" db="EMBL/GenBank/DDBJ databases">
        <title>Fibrella sp. HMF5335 genome sequencing and assembly.</title>
        <authorList>
            <person name="Kang H."/>
            <person name="Kim H."/>
            <person name="Bae S."/>
            <person name="Joh K."/>
        </authorList>
    </citation>
    <scope>NUCLEOTIDE SEQUENCE</scope>
    <source>
        <strain evidence="2">HMF5335</strain>
    </source>
</reference>
<protein>
    <submittedName>
        <fullName evidence="2">Uncharacterized protein</fullName>
    </submittedName>
</protein>
<name>A0A939GH83_9BACT</name>
<accession>A0A939GH83</accession>
<feature type="chain" id="PRO_5037897469" evidence="1">
    <location>
        <begin position="20"/>
        <end position="97"/>
    </location>
</feature>
<evidence type="ECO:0000313" key="2">
    <source>
        <dbReference type="EMBL" id="MBO0937154.1"/>
    </source>
</evidence>